<evidence type="ECO:0008006" key="4">
    <source>
        <dbReference type="Google" id="ProtNLM"/>
    </source>
</evidence>
<sequence>MKISKYTTILPALLIAGGLASCKKASDPHKDTIDTIKKIIEDSKPAAEKLKSIETAVNGGKTDASKGQTSGTKN</sequence>
<gene>
    <name evidence="2" type="ORF">G293_04330</name>
</gene>
<keyword evidence="3" id="KW-1185">Reference proteome</keyword>
<protein>
    <recommendedName>
        <fullName evidence="4">Lipoprotein</fullName>
    </recommendedName>
</protein>
<dbReference type="EMBL" id="CP004021">
    <property type="protein sequence ID" value="AKK20485.1"/>
    <property type="molecule type" value="Genomic_DNA"/>
</dbReference>
<dbReference type="PATRIC" id="fig|1277257.4.peg.935"/>
<dbReference type="PROSITE" id="PS51257">
    <property type="entry name" value="PROKAR_LIPOPROTEIN"/>
    <property type="match status" value="1"/>
</dbReference>
<dbReference type="KEGG" id="lau:G293_04330"/>
<dbReference type="RefSeq" id="WP_047264455.1">
    <property type="nucleotide sequence ID" value="NZ_CP004021.1"/>
</dbReference>
<feature type="compositionally biased region" description="Polar residues" evidence="1">
    <location>
        <begin position="65"/>
        <end position="74"/>
    </location>
</feature>
<evidence type="ECO:0000256" key="1">
    <source>
        <dbReference type="SAM" id="MobiDB-lite"/>
    </source>
</evidence>
<name>A0A0G3I5G1_LIBAF</name>
<organism evidence="2 3">
    <name type="scientific">Candidatus Liberibacter africanus PTSAPSY</name>
    <dbReference type="NCBI Taxonomy" id="1277257"/>
    <lineage>
        <taxon>Bacteria</taxon>
        <taxon>Pseudomonadati</taxon>
        <taxon>Pseudomonadota</taxon>
        <taxon>Alphaproteobacteria</taxon>
        <taxon>Hyphomicrobiales</taxon>
        <taxon>Rhizobiaceae</taxon>
        <taxon>Liberibacter</taxon>
    </lineage>
</organism>
<dbReference type="Proteomes" id="UP000035503">
    <property type="component" value="Chromosome"/>
</dbReference>
<feature type="region of interest" description="Disordered" evidence="1">
    <location>
        <begin position="53"/>
        <end position="74"/>
    </location>
</feature>
<reference evidence="2 3" key="1">
    <citation type="journal article" date="2015" name="Genome Announc.">
        <title>Complete Genome Sequence of 'Candidatus Liberibacter africanus,' a Bacterium Associated with Citrus Huanglongbing.</title>
        <authorList>
            <person name="Lin H."/>
            <person name="Pietersen G."/>
            <person name="Han C."/>
            <person name="Read D.A."/>
            <person name="Lou B."/>
            <person name="Gupta G."/>
            <person name="Civerolo E.L."/>
        </authorList>
    </citation>
    <scope>NUCLEOTIDE SEQUENCE [LARGE SCALE GENOMIC DNA]</scope>
    <source>
        <strain evidence="2 3">PTSAPSY</strain>
    </source>
</reference>
<accession>A0A0G3I5G1</accession>
<evidence type="ECO:0000313" key="2">
    <source>
        <dbReference type="EMBL" id="AKK20485.1"/>
    </source>
</evidence>
<dbReference type="AlphaFoldDB" id="A0A0G3I5G1"/>
<evidence type="ECO:0000313" key="3">
    <source>
        <dbReference type="Proteomes" id="UP000035503"/>
    </source>
</evidence>
<proteinExistence type="predicted"/>